<keyword evidence="1" id="KW-0472">Membrane</keyword>
<keyword evidence="1" id="KW-1133">Transmembrane helix</keyword>
<evidence type="ECO:0000256" key="1">
    <source>
        <dbReference type="SAM" id="Phobius"/>
    </source>
</evidence>
<dbReference type="AlphaFoldDB" id="S0NN15"/>
<keyword evidence="1" id="KW-0812">Transmembrane</keyword>
<evidence type="ECO:0000313" key="2">
    <source>
        <dbReference type="EMBL" id="EOT82644.1"/>
    </source>
</evidence>
<keyword evidence="3" id="KW-1185">Reference proteome</keyword>
<feature type="transmembrane region" description="Helical" evidence="1">
    <location>
        <begin position="30"/>
        <end position="50"/>
    </location>
</feature>
<evidence type="ECO:0000313" key="3">
    <source>
        <dbReference type="Proteomes" id="UP000015961"/>
    </source>
</evidence>
<name>S0NN15_9ENTE</name>
<sequence length="53" mass="6108">MFDPVFILSCAIFLVVICMGAEYNPILKKYPIIQKIILFIIGAFILYSIIQIR</sequence>
<protein>
    <submittedName>
        <fullName evidence="2">Uncharacterized protein</fullName>
    </submittedName>
</protein>
<proteinExistence type="predicted"/>
<reference evidence="2 3" key="1">
    <citation type="submission" date="2013-03" db="EMBL/GenBank/DDBJ databases">
        <title>The Genome Sequence of Enterococcus sulfureus ATCC_49903 (PacBio/Illumina hybrid assembly).</title>
        <authorList>
            <consortium name="The Broad Institute Genomics Platform"/>
            <consortium name="The Broad Institute Genome Sequencing Center for Infectious Disease"/>
            <person name="Earl A."/>
            <person name="Russ C."/>
            <person name="Gilmore M."/>
            <person name="Surin D."/>
            <person name="Walker B."/>
            <person name="Young S."/>
            <person name="Zeng Q."/>
            <person name="Gargeya S."/>
            <person name="Fitzgerald M."/>
            <person name="Haas B."/>
            <person name="Abouelleil A."/>
            <person name="Allen A.W."/>
            <person name="Alvarado L."/>
            <person name="Arachchi H.M."/>
            <person name="Berlin A.M."/>
            <person name="Chapman S.B."/>
            <person name="Gainer-Dewar J."/>
            <person name="Goldberg J."/>
            <person name="Griggs A."/>
            <person name="Gujja S."/>
            <person name="Hansen M."/>
            <person name="Howarth C."/>
            <person name="Imamovic A."/>
            <person name="Ireland A."/>
            <person name="Larimer J."/>
            <person name="McCowan C."/>
            <person name="Murphy C."/>
            <person name="Pearson M."/>
            <person name="Poon T.W."/>
            <person name="Priest M."/>
            <person name="Roberts A."/>
            <person name="Saif S."/>
            <person name="Shea T."/>
            <person name="Sisk P."/>
            <person name="Sykes S."/>
            <person name="Wortman J."/>
            <person name="Nusbaum C."/>
            <person name="Birren B."/>
        </authorList>
    </citation>
    <scope>NUCLEOTIDE SEQUENCE [LARGE SCALE GENOMIC DNA]</scope>
    <source>
        <strain evidence="2 3">ATCC 49903</strain>
    </source>
</reference>
<organism evidence="2 3">
    <name type="scientific">Enterococcus sulfureus ATCC 49903</name>
    <dbReference type="NCBI Taxonomy" id="1140003"/>
    <lineage>
        <taxon>Bacteria</taxon>
        <taxon>Bacillati</taxon>
        <taxon>Bacillota</taxon>
        <taxon>Bacilli</taxon>
        <taxon>Lactobacillales</taxon>
        <taxon>Enterococcaceae</taxon>
        <taxon>Enterococcus</taxon>
    </lineage>
</organism>
<gene>
    <name evidence="2" type="ORF">I573_02259</name>
</gene>
<accession>S0NN15</accession>
<dbReference type="Proteomes" id="UP000015961">
    <property type="component" value="Unassembled WGS sequence"/>
</dbReference>
<comment type="caution">
    <text evidence="2">The sequence shown here is derived from an EMBL/GenBank/DDBJ whole genome shotgun (WGS) entry which is preliminary data.</text>
</comment>
<dbReference type="EMBL" id="ASWO01000008">
    <property type="protein sequence ID" value="EOT82644.1"/>
    <property type="molecule type" value="Genomic_DNA"/>
</dbReference>